<dbReference type="KEGG" id="cef:CE2366"/>
<reference evidence="1 2" key="1">
    <citation type="journal article" date="2003" name="Genome Res.">
        <title>Comparative complete genome sequence analysis of the amino acid replacements responsible for the thermostability of Corynebacterium efficiens.</title>
        <authorList>
            <person name="Nishio Y."/>
            <person name="Nakamura Y."/>
            <person name="Kawarabayasi Y."/>
            <person name="Usuda Y."/>
            <person name="Kimura E."/>
            <person name="Sugimoto S."/>
            <person name="Matsui K."/>
            <person name="Yamagishi A."/>
            <person name="Kikuchi H."/>
            <person name="Ikeo K."/>
            <person name="Gojobori T."/>
        </authorList>
    </citation>
    <scope>NUCLEOTIDE SEQUENCE [LARGE SCALE GENOMIC DNA]</scope>
    <source>
        <strain evidence="2">DSM 44549 / YS-314 / AJ 12310 / JCM 11189 / NBRC 100395</strain>
    </source>
</reference>
<organism evidence="1 2">
    <name type="scientific">Corynebacterium efficiens (strain DSM 44549 / YS-314 / AJ 12310 / JCM 11189 / NBRC 100395)</name>
    <dbReference type="NCBI Taxonomy" id="196164"/>
    <lineage>
        <taxon>Bacteria</taxon>
        <taxon>Bacillati</taxon>
        <taxon>Actinomycetota</taxon>
        <taxon>Actinomycetes</taxon>
        <taxon>Mycobacteriales</taxon>
        <taxon>Corynebacteriaceae</taxon>
        <taxon>Corynebacterium</taxon>
    </lineage>
</organism>
<dbReference type="OrthoDB" id="4774486at2"/>
<dbReference type="AlphaFoldDB" id="Q8FMY3"/>
<dbReference type="eggNOG" id="ENOG50329SI">
    <property type="taxonomic scope" value="Bacteria"/>
</dbReference>
<proteinExistence type="predicted"/>
<dbReference type="EMBL" id="BA000035">
    <property type="protein sequence ID" value="BAC19176.1"/>
    <property type="molecule type" value="Genomic_DNA"/>
</dbReference>
<name>Q8FMY3_COREF</name>
<protein>
    <submittedName>
        <fullName evidence="1">Uncharacterized protein</fullName>
    </submittedName>
</protein>
<evidence type="ECO:0000313" key="2">
    <source>
        <dbReference type="Proteomes" id="UP000001409"/>
    </source>
</evidence>
<accession>Q8FMY3</accession>
<evidence type="ECO:0000313" key="1">
    <source>
        <dbReference type="EMBL" id="BAC19176.1"/>
    </source>
</evidence>
<sequence>MNTHSIVDGLERAEGEEPEFTWSEVARGFYAGSCEGNFVGYIERNARGAFVAHDMQSRVRGKFPTIDDAIENLTAFFLSPEEPEEEV</sequence>
<keyword evidence="2" id="KW-1185">Reference proteome</keyword>
<dbReference type="STRING" id="196164.gene:10742801"/>
<dbReference type="Proteomes" id="UP000001409">
    <property type="component" value="Chromosome"/>
</dbReference>
<dbReference type="HOGENOM" id="CLU_2507070_0_0_11"/>
<accession>C8NQY1</accession>
<dbReference type="RefSeq" id="WP_006768372.1">
    <property type="nucleotide sequence ID" value="NC_004369.1"/>
</dbReference>